<feature type="region of interest" description="Disordered" evidence="1">
    <location>
        <begin position="70"/>
        <end position="105"/>
    </location>
</feature>
<feature type="compositionally biased region" description="Polar residues" evidence="1">
    <location>
        <begin position="802"/>
        <end position="811"/>
    </location>
</feature>
<feature type="compositionally biased region" description="Polar residues" evidence="1">
    <location>
        <begin position="706"/>
        <end position="764"/>
    </location>
</feature>
<sequence length="851" mass="90326">MERADTNIPTVMAERIAERPLSSRMRPITARDSSISPLQAGDSESKLLAAQAVPEIVEIERPAREEIVTIKPQAHPNEHGAEVQSELQVRESKQEATSAEALQNDDVKIDEALIIMPGTEKADESTRVSEPKPQSQIFTESTPTSEEPATQSTGGLAVQPIRSPSKPQNEIARVIEESTTEVTATKLETIEDKSCQAVTSPSTNESRMDETAHMDASSDISCGLGTKCETLTTDEIPSATSIESITQDKAQPAQSVEEVENAQEPLERISIVETSSSKTVDASESLTIVSSEQHLEPALTEYTNIGSDGVREHFAGVLTAESKGAGPSEPAYSPSESKAVAASVPSSPEPTSTDTEILLNGGSDATSDPSTLLEDGITQESQSVSVDKVVENVEGTPVENEAASLDRQEPAGEKVDHGMKPSTVKSTEDNLVKISSDDTPAKSDSHTTDDNSKTLTSGTDTSSSEADTQVQPPHTSVNVPNTTEEQDSSTPLTPQNLLPIEVEPGSLADGDENEEISSGVKATSDLQQLQVESGIERQESSHESNETDILPSTEAKTILSTEVVVAEQATKENALLGSQLVVAETTNAEQHHTTSNLSPELESIHSSPVAPTDTEIEPRTQEGGPTSQVTESPSSIESWDTPMNSDSDQAVVSTPRSVEPAEARLTGDQVNVSSATEQQNSEVLSEPEEPSSLLQDVPKLTAPDPQESSLPTQPEKSTTTNSLETSNASKSQLSNDQVGESSLPTQEEETTTANSLETLNAAKTQQDDDQHGKTEPTILRSLPAEMQPIQPVTNSLPSVETAAVLSSQDSPTGVAGDSHTHDAIVRSDLTADQATDVTTNDPPVQEQKSVE</sequence>
<feature type="compositionally biased region" description="Polar residues" evidence="1">
    <location>
        <begin position="830"/>
        <end position="842"/>
    </location>
</feature>
<dbReference type="Proteomes" id="UP000481153">
    <property type="component" value="Unassembled WGS sequence"/>
</dbReference>
<dbReference type="AlphaFoldDB" id="A0A6G0W4K1"/>
<dbReference type="EMBL" id="VJMJ01000349">
    <property type="protein sequence ID" value="KAF0722081.1"/>
    <property type="molecule type" value="Genomic_DNA"/>
</dbReference>
<feature type="compositionally biased region" description="Basic and acidic residues" evidence="1">
    <location>
        <begin position="120"/>
        <end position="130"/>
    </location>
</feature>
<feature type="compositionally biased region" description="Basic and acidic residues" evidence="1">
    <location>
        <begin position="534"/>
        <end position="545"/>
    </location>
</feature>
<feature type="compositionally biased region" description="Polar residues" evidence="1">
    <location>
        <begin position="623"/>
        <end position="656"/>
    </location>
</feature>
<feature type="compositionally biased region" description="Low complexity" evidence="1">
    <location>
        <begin position="333"/>
        <end position="353"/>
    </location>
</feature>
<feature type="compositionally biased region" description="Polar residues" evidence="1">
    <location>
        <begin position="586"/>
        <end position="598"/>
    </location>
</feature>
<accession>A0A6G0W4K1</accession>
<proteinExistence type="predicted"/>
<keyword evidence="3" id="KW-1185">Reference proteome</keyword>
<feature type="region of interest" description="Disordered" evidence="1">
    <location>
        <begin position="183"/>
        <end position="220"/>
    </location>
</feature>
<feature type="compositionally biased region" description="Polar residues" evidence="1">
    <location>
        <begin position="196"/>
        <end position="205"/>
    </location>
</feature>
<comment type="caution">
    <text evidence="2">The sequence shown here is derived from an EMBL/GenBank/DDBJ whole genome shotgun (WGS) entry which is preliminary data.</text>
</comment>
<feature type="region of interest" description="Disordered" evidence="1">
    <location>
        <begin position="239"/>
        <end position="267"/>
    </location>
</feature>
<feature type="compositionally biased region" description="Polar residues" evidence="1">
    <location>
        <begin position="668"/>
        <end position="680"/>
    </location>
</feature>
<evidence type="ECO:0000313" key="2">
    <source>
        <dbReference type="EMBL" id="KAF0722081.1"/>
    </source>
</evidence>
<feature type="compositionally biased region" description="Polar residues" evidence="1">
    <location>
        <begin position="453"/>
        <end position="496"/>
    </location>
</feature>
<evidence type="ECO:0000313" key="3">
    <source>
        <dbReference type="Proteomes" id="UP000481153"/>
    </source>
</evidence>
<feature type="compositionally biased region" description="Low complexity" evidence="1">
    <location>
        <begin position="139"/>
        <end position="153"/>
    </location>
</feature>
<feature type="region of interest" description="Disordered" evidence="1">
    <location>
        <begin position="802"/>
        <end position="851"/>
    </location>
</feature>
<feature type="region of interest" description="Disordered" evidence="1">
    <location>
        <begin position="586"/>
        <end position="787"/>
    </location>
</feature>
<feature type="compositionally biased region" description="Polar residues" evidence="1">
    <location>
        <begin position="239"/>
        <end position="254"/>
    </location>
</feature>
<feature type="region of interest" description="Disordered" evidence="1">
    <location>
        <begin position="117"/>
        <end position="169"/>
    </location>
</feature>
<feature type="compositionally biased region" description="Basic and acidic residues" evidence="1">
    <location>
        <begin position="765"/>
        <end position="774"/>
    </location>
</feature>
<feature type="region of interest" description="Disordered" evidence="1">
    <location>
        <begin position="1"/>
        <end position="42"/>
    </location>
</feature>
<feature type="compositionally biased region" description="Basic and acidic residues" evidence="1">
    <location>
        <begin position="404"/>
        <end position="419"/>
    </location>
</feature>
<organism evidence="2 3">
    <name type="scientific">Aphanomyces euteiches</name>
    <dbReference type="NCBI Taxonomy" id="100861"/>
    <lineage>
        <taxon>Eukaryota</taxon>
        <taxon>Sar</taxon>
        <taxon>Stramenopiles</taxon>
        <taxon>Oomycota</taxon>
        <taxon>Saprolegniomycetes</taxon>
        <taxon>Saprolegniales</taxon>
        <taxon>Verrucalvaceae</taxon>
        <taxon>Aphanomyces</taxon>
    </lineage>
</organism>
<name>A0A6G0W4K1_9STRA</name>
<feature type="compositionally biased region" description="Polar residues" evidence="1">
    <location>
        <begin position="520"/>
        <end position="531"/>
    </location>
</feature>
<dbReference type="VEuPathDB" id="FungiDB:AeMF1_019725"/>
<feature type="compositionally biased region" description="Basic and acidic residues" evidence="1">
    <location>
        <begin position="426"/>
        <end position="452"/>
    </location>
</feature>
<protein>
    <submittedName>
        <fullName evidence="2">Uncharacterized protein</fullName>
    </submittedName>
</protein>
<evidence type="ECO:0000256" key="1">
    <source>
        <dbReference type="SAM" id="MobiDB-lite"/>
    </source>
</evidence>
<gene>
    <name evidence="2" type="ORF">Ae201684_018718</name>
</gene>
<feature type="region of interest" description="Disordered" evidence="1">
    <location>
        <begin position="318"/>
        <end position="555"/>
    </location>
</feature>
<reference evidence="2 3" key="1">
    <citation type="submission" date="2019-07" db="EMBL/GenBank/DDBJ databases">
        <title>Genomics analysis of Aphanomyces spp. identifies a new class of oomycete effector associated with host adaptation.</title>
        <authorList>
            <person name="Gaulin E."/>
        </authorList>
    </citation>
    <scope>NUCLEOTIDE SEQUENCE [LARGE SCALE GENOMIC DNA]</scope>
    <source>
        <strain evidence="2 3">ATCC 201684</strain>
    </source>
</reference>